<dbReference type="Pfam" id="PF00615">
    <property type="entry name" value="RGS"/>
    <property type="match status" value="1"/>
</dbReference>
<feature type="compositionally biased region" description="Low complexity" evidence="2">
    <location>
        <begin position="167"/>
        <end position="179"/>
    </location>
</feature>
<dbReference type="PANTHER" id="PTHR45746:SF3">
    <property type="entry name" value="REGULATOR OF G-PROTEIN SIGNALING 11"/>
    <property type="match status" value="1"/>
</dbReference>
<dbReference type="Ensembl" id="ENSMMNT00015000849.1">
    <property type="protein sequence ID" value="ENSMMNP00015000765.1"/>
    <property type="gene ID" value="ENSMMNG00015000600.1"/>
</dbReference>
<dbReference type="PANTHER" id="PTHR45746">
    <property type="entry name" value="LP21163P"/>
    <property type="match status" value="1"/>
</dbReference>
<dbReference type="GO" id="GO:0043005">
    <property type="term" value="C:neuron projection"/>
    <property type="evidence" value="ECO:0007669"/>
    <property type="project" value="TreeGrafter"/>
</dbReference>
<evidence type="ECO:0000313" key="4">
    <source>
        <dbReference type="Ensembl" id="ENSMMNP00015000765.1"/>
    </source>
</evidence>
<dbReference type="SUPFAM" id="SSF48097">
    <property type="entry name" value="Regulator of G-protein signaling, RGS"/>
    <property type="match status" value="1"/>
</dbReference>
<gene>
    <name evidence="4" type="primary">RGS11</name>
</gene>
<dbReference type="InterPro" id="IPR016137">
    <property type="entry name" value="RGS"/>
</dbReference>
<dbReference type="InterPro" id="IPR047016">
    <property type="entry name" value="RGS6/7/9/11"/>
</dbReference>
<dbReference type="GO" id="GO:0009968">
    <property type="term" value="P:negative regulation of signal transduction"/>
    <property type="evidence" value="ECO:0007669"/>
    <property type="project" value="UniProtKB-KW"/>
</dbReference>
<dbReference type="SMART" id="SM00315">
    <property type="entry name" value="RGS"/>
    <property type="match status" value="1"/>
</dbReference>
<protein>
    <recommendedName>
        <fullName evidence="3">RGS domain-containing protein</fullName>
    </recommendedName>
</protein>
<name>A0A8C6F0P0_MONMO</name>
<evidence type="ECO:0000256" key="2">
    <source>
        <dbReference type="SAM" id="MobiDB-lite"/>
    </source>
</evidence>
<reference evidence="4" key="1">
    <citation type="submission" date="2025-08" db="UniProtKB">
        <authorList>
            <consortium name="Ensembl"/>
        </authorList>
    </citation>
    <scope>IDENTIFICATION</scope>
</reference>
<dbReference type="GO" id="GO:0005096">
    <property type="term" value="F:GTPase activator activity"/>
    <property type="evidence" value="ECO:0007669"/>
    <property type="project" value="TreeGrafter"/>
</dbReference>
<dbReference type="AlphaFoldDB" id="A0A8C6F0P0"/>
<dbReference type="PROSITE" id="PS50132">
    <property type="entry name" value="RGS"/>
    <property type="match status" value="1"/>
</dbReference>
<sequence>MSGCLPSNPWVTDNDTYWAMNAPSAAVPTRLRVEQWAFSFRELLEDPVGRAHFMDFLRKEFSGEKPPPLLPARAPPTPGFHQQFLAPGAARWVNIDSRTMERTLVGLGRPHRHVLDDAQLHIYMLMKKDSYPRFLKSDLYKDLLAEAVVPPETKRRVFPFMRKPRHSSPSPALLPASASREPSGGDGEA</sequence>
<evidence type="ECO:0000259" key="3">
    <source>
        <dbReference type="PROSITE" id="PS50132"/>
    </source>
</evidence>
<dbReference type="Gene3D" id="1.10.167.10">
    <property type="entry name" value="Regulator of G-protein Signalling 4, domain 2"/>
    <property type="match status" value="2"/>
</dbReference>
<dbReference type="InterPro" id="IPR044926">
    <property type="entry name" value="RGS_subdomain_2"/>
</dbReference>
<dbReference type="GO" id="GO:0005737">
    <property type="term" value="C:cytoplasm"/>
    <property type="evidence" value="ECO:0007669"/>
    <property type="project" value="TreeGrafter"/>
</dbReference>
<feature type="domain" description="RGS" evidence="3">
    <location>
        <begin position="39"/>
        <end position="144"/>
    </location>
</feature>
<reference evidence="4" key="2">
    <citation type="submission" date="2025-09" db="UniProtKB">
        <authorList>
            <consortium name="Ensembl"/>
        </authorList>
    </citation>
    <scope>IDENTIFICATION</scope>
</reference>
<evidence type="ECO:0000313" key="5">
    <source>
        <dbReference type="Proteomes" id="UP000694561"/>
    </source>
</evidence>
<organism evidence="4 5">
    <name type="scientific">Monodon monoceros</name>
    <name type="common">Narwhal</name>
    <name type="synonym">Ceratodon monodon</name>
    <dbReference type="NCBI Taxonomy" id="40151"/>
    <lineage>
        <taxon>Eukaryota</taxon>
        <taxon>Metazoa</taxon>
        <taxon>Chordata</taxon>
        <taxon>Craniata</taxon>
        <taxon>Vertebrata</taxon>
        <taxon>Euteleostomi</taxon>
        <taxon>Mammalia</taxon>
        <taxon>Eutheria</taxon>
        <taxon>Laurasiatheria</taxon>
        <taxon>Artiodactyla</taxon>
        <taxon>Whippomorpha</taxon>
        <taxon>Cetacea</taxon>
        <taxon>Odontoceti</taxon>
        <taxon>Monodontidae</taxon>
        <taxon>Monodon</taxon>
    </lineage>
</organism>
<keyword evidence="1" id="KW-0734">Signal transduction inhibitor</keyword>
<dbReference type="GeneTree" id="ENSGT00940000160198"/>
<dbReference type="InterPro" id="IPR036305">
    <property type="entry name" value="RGS_sf"/>
</dbReference>
<feature type="region of interest" description="Disordered" evidence="2">
    <location>
        <begin position="159"/>
        <end position="189"/>
    </location>
</feature>
<evidence type="ECO:0000256" key="1">
    <source>
        <dbReference type="ARBA" id="ARBA00022700"/>
    </source>
</evidence>
<dbReference type="Proteomes" id="UP000694561">
    <property type="component" value="Unplaced"/>
</dbReference>
<dbReference type="GO" id="GO:0005886">
    <property type="term" value="C:plasma membrane"/>
    <property type="evidence" value="ECO:0007669"/>
    <property type="project" value="TreeGrafter"/>
</dbReference>
<keyword evidence="5" id="KW-1185">Reference proteome</keyword>
<dbReference type="GO" id="GO:0008277">
    <property type="term" value="P:regulation of G protein-coupled receptor signaling pathway"/>
    <property type="evidence" value="ECO:0007669"/>
    <property type="project" value="InterPro"/>
</dbReference>
<accession>A0A8C6F0P0</accession>
<proteinExistence type="predicted"/>